<protein>
    <submittedName>
        <fullName evidence="1">Uncharacterized protein</fullName>
    </submittedName>
</protein>
<gene>
    <name evidence="2" type="ORF">SAMN04488694_11417</name>
    <name evidence="1" type="ORF">SAMN05192552_10793</name>
</gene>
<evidence type="ECO:0000313" key="1">
    <source>
        <dbReference type="EMBL" id="SDD95444.1"/>
    </source>
</evidence>
<evidence type="ECO:0000313" key="4">
    <source>
        <dbReference type="Proteomes" id="UP000324021"/>
    </source>
</evidence>
<keyword evidence="3" id="KW-1185">Reference proteome</keyword>
<proteinExistence type="predicted"/>
<dbReference type="EMBL" id="FMZP01000079">
    <property type="protein sequence ID" value="SDD95444.1"/>
    <property type="molecule type" value="Genomic_DNA"/>
</dbReference>
<dbReference type="AlphaFoldDB" id="A0A1G6YY58"/>
<evidence type="ECO:0000313" key="2">
    <source>
        <dbReference type="EMBL" id="SET84162.1"/>
    </source>
</evidence>
<evidence type="ECO:0000313" key="3">
    <source>
        <dbReference type="Proteomes" id="UP000199320"/>
    </source>
</evidence>
<dbReference type="EMBL" id="FOIC01000014">
    <property type="protein sequence ID" value="SET84162.1"/>
    <property type="molecule type" value="Genomic_DNA"/>
</dbReference>
<sequence>MSTLEADESTLAQKNCHHCGLLVPQPGNSFFDLVKDDPQYIPMIAWPRTVLTGCRGSGRRMKVVSRIVRVRMPVPPALPGVVWMHLSVMDFEVVVRVPANSETRLLHGFRIVRWCECYIEFKMPARIRDRRSSDLSSGLEACLKKLEHWAVDRRGATSISCRRRHRWDYPDAWSVSAPARC</sequence>
<dbReference type="Proteomes" id="UP000199320">
    <property type="component" value="Unassembled WGS sequence"/>
</dbReference>
<dbReference type="Proteomes" id="UP000324021">
    <property type="component" value="Unassembled WGS sequence"/>
</dbReference>
<organism evidence="1 4">
    <name type="scientific">Natrinema hispanicum</name>
    <dbReference type="NCBI Taxonomy" id="392421"/>
    <lineage>
        <taxon>Archaea</taxon>
        <taxon>Methanobacteriati</taxon>
        <taxon>Methanobacteriota</taxon>
        <taxon>Stenosarchaea group</taxon>
        <taxon>Halobacteria</taxon>
        <taxon>Halobacteriales</taxon>
        <taxon>Natrialbaceae</taxon>
        <taxon>Natrinema</taxon>
    </lineage>
</organism>
<accession>A0A1G6YY58</accession>
<reference evidence="2" key="1">
    <citation type="submission" date="2016-10" db="EMBL/GenBank/DDBJ databases">
        <authorList>
            <person name="de Groot N.N."/>
        </authorList>
    </citation>
    <scope>NUCLEOTIDE SEQUENCE [LARGE SCALE GENOMIC DNA]</scope>
    <source>
        <strain evidence="2">CDM_6</strain>
    </source>
</reference>
<name>A0A1G6YY58_9EURY</name>
<reference evidence="3 4" key="2">
    <citation type="submission" date="2016-10" db="EMBL/GenBank/DDBJ databases">
        <authorList>
            <person name="Varghese N."/>
            <person name="Submissions S."/>
        </authorList>
    </citation>
    <scope>NUCLEOTIDE SEQUENCE [LARGE SCALE GENOMIC DNA]</scope>
    <source>
        <strain evidence="1 4">CDM_1</strain>
        <strain evidence="3">CDM_6</strain>
    </source>
</reference>